<evidence type="ECO:0000256" key="2">
    <source>
        <dbReference type="ARBA" id="ARBA00023043"/>
    </source>
</evidence>
<keyword evidence="1" id="KW-0677">Repeat</keyword>
<evidence type="ECO:0000256" key="4">
    <source>
        <dbReference type="SAM" id="SignalP"/>
    </source>
</evidence>
<reference evidence="5 6" key="1">
    <citation type="submission" date="2024-05" db="EMBL/GenBank/DDBJ databases">
        <title>Roseateles sp. 2.12 16S ribosomal RNA gene Genome sequencing and assembly.</title>
        <authorList>
            <person name="Woo H."/>
        </authorList>
    </citation>
    <scope>NUCLEOTIDE SEQUENCE [LARGE SCALE GENOMIC DNA]</scope>
    <source>
        <strain evidence="5 6">2.12</strain>
    </source>
</reference>
<dbReference type="SUPFAM" id="SSF48403">
    <property type="entry name" value="Ankyrin repeat"/>
    <property type="match status" value="1"/>
</dbReference>
<dbReference type="InterPro" id="IPR002110">
    <property type="entry name" value="Ankyrin_rpt"/>
</dbReference>
<evidence type="ECO:0000313" key="6">
    <source>
        <dbReference type="Proteomes" id="UP001462640"/>
    </source>
</evidence>
<sequence length="259" mass="26839">MGAPRLARLLIGIACLLMLPVAHAQAPAAKAATASARQALSAAERQACEALLAAPSSRLVAGRPSSDALLRLVSEQTEPQVLRRQLQGQDLDRTRGTQGLTLLDLAAGVGNHAAVRVLLDLGARLPSKSASGDTALDHAILQGQAATACLLMQQGASLSDARQKPYLLPAALLTERSAHADWLTGALLARGFDANAAMSGDPALLIAAELGHEGALRRLLLAGADPRRSNARGESLQQVATRGGHEALLRRVLAANPSQ</sequence>
<evidence type="ECO:0000313" key="5">
    <source>
        <dbReference type="EMBL" id="MEO3711531.1"/>
    </source>
</evidence>
<feature type="repeat" description="ANK" evidence="3">
    <location>
        <begin position="199"/>
        <end position="231"/>
    </location>
</feature>
<protein>
    <submittedName>
        <fullName evidence="5">Ankyrin repeat domain-containing protein</fullName>
    </submittedName>
</protein>
<dbReference type="Proteomes" id="UP001462640">
    <property type="component" value="Unassembled WGS sequence"/>
</dbReference>
<proteinExistence type="predicted"/>
<name>A0ABV0G8Z7_9BURK</name>
<keyword evidence="4" id="KW-0732">Signal</keyword>
<feature type="chain" id="PRO_5046592427" evidence="4">
    <location>
        <begin position="25"/>
        <end position="259"/>
    </location>
</feature>
<gene>
    <name evidence="5" type="ORF">ABDJ40_01985</name>
</gene>
<dbReference type="EMBL" id="JBDPZC010000001">
    <property type="protein sequence ID" value="MEO3711531.1"/>
    <property type="molecule type" value="Genomic_DNA"/>
</dbReference>
<dbReference type="PANTHER" id="PTHR24198">
    <property type="entry name" value="ANKYRIN REPEAT AND PROTEIN KINASE DOMAIN-CONTAINING PROTEIN"/>
    <property type="match status" value="1"/>
</dbReference>
<evidence type="ECO:0000256" key="3">
    <source>
        <dbReference type="PROSITE-ProRule" id="PRU00023"/>
    </source>
</evidence>
<comment type="caution">
    <text evidence="5">The sequence shown here is derived from an EMBL/GenBank/DDBJ whole genome shotgun (WGS) entry which is preliminary data.</text>
</comment>
<dbReference type="PROSITE" id="PS50088">
    <property type="entry name" value="ANK_REPEAT"/>
    <property type="match status" value="2"/>
</dbReference>
<keyword evidence="6" id="KW-1185">Reference proteome</keyword>
<accession>A0ABV0G8Z7</accession>
<dbReference type="InterPro" id="IPR036770">
    <property type="entry name" value="Ankyrin_rpt-contain_sf"/>
</dbReference>
<dbReference type="SMART" id="SM00248">
    <property type="entry name" value="ANK"/>
    <property type="match status" value="3"/>
</dbReference>
<feature type="signal peptide" evidence="4">
    <location>
        <begin position="1"/>
        <end position="24"/>
    </location>
</feature>
<dbReference type="PANTHER" id="PTHR24198:SF165">
    <property type="entry name" value="ANKYRIN REPEAT-CONTAINING PROTEIN-RELATED"/>
    <property type="match status" value="1"/>
</dbReference>
<dbReference type="Gene3D" id="1.25.40.20">
    <property type="entry name" value="Ankyrin repeat-containing domain"/>
    <property type="match status" value="2"/>
</dbReference>
<organism evidence="5 6">
    <name type="scientific">Roseateles flavus</name>
    <dbReference type="NCBI Taxonomy" id="3149041"/>
    <lineage>
        <taxon>Bacteria</taxon>
        <taxon>Pseudomonadati</taxon>
        <taxon>Pseudomonadota</taxon>
        <taxon>Betaproteobacteria</taxon>
        <taxon>Burkholderiales</taxon>
        <taxon>Sphaerotilaceae</taxon>
        <taxon>Roseateles</taxon>
    </lineage>
</organism>
<feature type="repeat" description="ANK" evidence="3">
    <location>
        <begin position="98"/>
        <end position="130"/>
    </location>
</feature>
<dbReference type="Pfam" id="PF12796">
    <property type="entry name" value="Ank_2"/>
    <property type="match status" value="1"/>
</dbReference>
<keyword evidence="2 3" id="KW-0040">ANK repeat</keyword>
<evidence type="ECO:0000256" key="1">
    <source>
        <dbReference type="ARBA" id="ARBA00022737"/>
    </source>
</evidence>
<dbReference type="RefSeq" id="WP_347605433.1">
    <property type="nucleotide sequence ID" value="NZ_JBDPZC010000001.1"/>
</dbReference>